<dbReference type="Proteomes" id="UP000247523">
    <property type="component" value="Unassembled WGS sequence"/>
</dbReference>
<sequence length="378" mass="43357">MIRHTDHFHGSDLEKIETVYGIKKDEITSFSANVNPLGVSPLLRKTLSDKIDVITSYPDREYQTLRKRIANYAGCEASQIIVGNGSTELISLFIQIKHPQKALIIGPTYSEYEREISLGGGTSLYYPLKEEEDFNINVEDFITHLHEGIDLLVICNPNNPTSTSISNRQLRLILDSCKQHDIFVMIDETYVEFADNMDEINSIPLTYYYNNLIILRGISKFFAAPGLRLGYAITGNLDLIKEINKRKNPWTINSLAEVAGTIMFTDKDYIAATKQLISSERARIYDALKKETKLYPYKPSANFILVKIKKDHLTSQDIFDAAIRKHLMIRDCSTFPFLSNKYFRFCFMQPEKNDELLDCILETLHDNSNFIGDRKCMM</sequence>
<gene>
    <name evidence="5" type="ORF">C8E03_106115</name>
    <name evidence="6" type="ORF">CG710_005050</name>
</gene>
<dbReference type="GO" id="GO:0030170">
    <property type="term" value="F:pyridoxal phosphate binding"/>
    <property type="evidence" value="ECO:0007669"/>
    <property type="project" value="InterPro"/>
</dbReference>
<dbReference type="PANTHER" id="PTHR42885">
    <property type="entry name" value="HISTIDINOL-PHOSPHATE AMINOTRANSFERASE-RELATED"/>
    <property type="match status" value="1"/>
</dbReference>
<dbReference type="InterPro" id="IPR004838">
    <property type="entry name" value="NHTrfase_class1_PyrdxlP-BS"/>
</dbReference>
<reference evidence="5 8" key="2">
    <citation type="submission" date="2018-05" db="EMBL/GenBank/DDBJ databases">
        <title>Genomic Encyclopedia of Type Strains, Phase IV (KMG-IV): sequencing the most valuable type-strain genomes for metagenomic binning, comparative biology and taxonomic classification.</title>
        <authorList>
            <person name="Goeker M."/>
        </authorList>
    </citation>
    <scope>NUCLEOTIDE SEQUENCE [LARGE SCALE GENOMIC DNA]</scope>
    <source>
        <strain evidence="5 8">DSM 28816</strain>
    </source>
</reference>
<dbReference type="Gene3D" id="3.40.640.10">
    <property type="entry name" value="Type I PLP-dependent aspartate aminotransferase-like (Major domain)"/>
    <property type="match status" value="1"/>
</dbReference>
<name>A0A255IJW8_9FIRM</name>
<dbReference type="GO" id="GO:0008483">
    <property type="term" value="F:transaminase activity"/>
    <property type="evidence" value="ECO:0007669"/>
    <property type="project" value="UniProtKB-KW"/>
</dbReference>
<protein>
    <recommendedName>
        <fullName evidence="3">Aminotransferase</fullName>
        <ecNumber evidence="3">2.6.1.-</ecNumber>
    </recommendedName>
</protein>
<dbReference type="PROSITE" id="PS00105">
    <property type="entry name" value="AA_TRANSFER_CLASS_1"/>
    <property type="match status" value="1"/>
</dbReference>
<dbReference type="CDD" id="cd00609">
    <property type="entry name" value="AAT_like"/>
    <property type="match status" value="1"/>
</dbReference>
<dbReference type="EMBL" id="QICS01000006">
    <property type="protein sequence ID" value="PXV89464.1"/>
    <property type="molecule type" value="Genomic_DNA"/>
</dbReference>
<dbReference type="InterPro" id="IPR004839">
    <property type="entry name" value="Aminotransferase_I/II_large"/>
</dbReference>
<evidence type="ECO:0000313" key="5">
    <source>
        <dbReference type="EMBL" id="PXV89464.1"/>
    </source>
</evidence>
<organism evidence="6 7">
    <name type="scientific">Lachnotalea glycerini</name>
    <dbReference type="NCBI Taxonomy" id="1763509"/>
    <lineage>
        <taxon>Bacteria</taxon>
        <taxon>Bacillati</taxon>
        <taxon>Bacillota</taxon>
        <taxon>Clostridia</taxon>
        <taxon>Lachnospirales</taxon>
        <taxon>Lachnospiraceae</taxon>
        <taxon>Lachnotalea</taxon>
    </lineage>
</organism>
<evidence type="ECO:0000313" key="8">
    <source>
        <dbReference type="Proteomes" id="UP000247523"/>
    </source>
</evidence>
<keyword evidence="3 6" id="KW-0032">Aminotransferase</keyword>
<proteinExistence type="inferred from homology"/>
<feature type="domain" description="Aminotransferase class I/classII large" evidence="4">
    <location>
        <begin position="27"/>
        <end position="359"/>
    </location>
</feature>
<dbReference type="RefSeq" id="WP_094376626.1">
    <property type="nucleotide sequence ID" value="NZ_NOKA02000004.1"/>
</dbReference>
<evidence type="ECO:0000259" key="4">
    <source>
        <dbReference type="Pfam" id="PF00155"/>
    </source>
</evidence>
<keyword evidence="3 6" id="KW-0808">Transferase</keyword>
<accession>A0A255IJW8</accession>
<reference evidence="6" key="3">
    <citation type="submission" date="2018-07" db="EMBL/GenBank/DDBJ databases">
        <authorList>
            <person name="Quirk P.G."/>
            <person name="Krulwich T.A."/>
        </authorList>
    </citation>
    <scope>NUCLEOTIDE SEQUENCE</scope>
    <source>
        <strain evidence="6">CCRI-19302</strain>
    </source>
</reference>
<dbReference type="SUPFAM" id="SSF53383">
    <property type="entry name" value="PLP-dependent transferases"/>
    <property type="match status" value="1"/>
</dbReference>
<evidence type="ECO:0000313" key="7">
    <source>
        <dbReference type="Proteomes" id="UP000216411"/>
    </source>
</evidence>
<keyword evidence="2" id="KW-0663">Pyridoxal phosphate</keyword>
<comment type="similarity">
    <text evidence="3">Belongs to the class-I pyridoxal-phosphate-dependent aminotransferase family.</text>
</comment>
<dbReference type="OrthoDB" id="9813612at2"/>
<dbReference type="Proteomes" id="UP000216411">
    <property type="component" value="Unassembled WGS sequence"/>
</dbReference>
<comment type="cofactor">
    <cofactor evidence="1 3">
        <name>pyridoxal 5'-phosphate</name>
        <dbReference type="ChEBI" id="CHEBI:597326"/>
    </cofactor>
</comment>
<reference evidence="6 7" key="1">
    <citation type="journal article" date="2017" name="Genome Announc.">
        <title>Draft Genome Sequence of a Sporulating and Motile Strain of Lachnotalea glycerini Isolated from Water in Quebec City, Canada.</title>
        <authorList>
            <person name="Maheux A.F."/>
            <person name="Boudreau D.K."/>
            <person name="Berube E."/>
            <person name="Boissinot M."/>
            <person name="Raymond F."/>
            <person name="Brodeur S."/>
            <person name="Corbeil J."/>
            <person name="Isabel S."/>
            <person name="Omar R.F."/>
            <person name="Bergeron M.G."/>
        </authorList>
    </citation>
    <scope>NUCLEOTIDE SEQUENCE [LARGE SCALE GENOMIC DNA]</scope>
    <source>
        <strain evidence="6 7">CCRI-19302</strain>
    </source>
</reference>
<dbReference type="InterPro" id="IPR015422">
    <property type="entry name" value="PyrdxlP-dep_Trfase_small"/>
</dbReference>
<dbReference type="Gene3D" id="3.90.1150.10">
    <property type="entry name" value="Aspartate Aminotransferase, domain 1"/>
    <property type="match status" value="1"/>
</dbReference>
<dbReference type="AlphaFoldDB" id="A0A255IJW8"/>
<dbReference type="InterPro" id="IPR015421">
    <property type="entry name" value="PyrdxlP-dep_Trfase_major"/>
</dbReference>
<evidence type="ECO:0000256" key="2">
    <source>
        <dbReference type="ARBA" id="ARBA00022898"/>
    </source>
</evidence>
<evidence type="ECO:0000313" key="6">
    <source>
        <dbReference type="EMBL" id="RDY32350.1"/>
    </source>
</evidence>
<keyword evidence="7" id="KW-1185">Reference proteome</keyword>
<dbReference type="EMBL" id="NOKA02000004">
    <property type="protein sequence ID" value="RDY32350.1"/>
    <property type="molecule type" value="Genomic_DNA"/>
</dbReference>
<evidence type="ECO:0000256" key="3">
    <source>
        <dbReference type="RuleBase" id="RU000481"/>
    </source>
</evidence>
<comment type="caution">
    <text evidence="6">The sequence shown here is derived from an EMBL/GenBank/DDBJ whole genome shotgun (WGS) entry which is preliminary data.</text>
</comment>
<dbReference type="Pfam" id="PF00155">
    <property type="entry name" value="Aminotran_1_2"/>
    <property type="match status" value="1"/>
</dbReference>
<dbReference type="PANTHER" id="PTHR42885:SF1">
    <property type="entry name" value="THREONINE-PHOSPHATE DECARBOXYLASE"/>
    <property type="match status" value="1"/>
</dbReference>
<evidence type="ECO:0000256" key="1">
    <source>
        <dbReference type="ARBA" id="ARBA00001933"/>
    </source>
</evidence>
<dbReference type="InterPro" id="IPR015424">
    <property type="entry name" value="PyrdxlP-dep_Trfase"/>
</dbReference>
<dbReference type="EC" id="2.6.1.-" evidence="3"/>